<comment type="pathway">
    <text evidence="5">Amino-acid biosynthesis; D-alanine biosynthesis; D-alanine from L-alanine: step 1/1.</text>
</comment>
<feature type="domain" description="Alanine racemase C-terminal" evidence="8">
    <location>
        <begin position="248"/>
        <end position="373"/>
    </location>
</feature>
<accession>A0A948TKX1</accession>
<dbReference type="GO" id="GO:0005829">
    <property type="term" value="C:cytosol"/>
    <property type="evidence" value="ECO:0007669"/>
    <property type="project" value="TreeGrafter"/>
</dbReference>
<evidence type="ECO:0000256" key="6">
    <source>
        <dbReference type="PIRSR" id="PIRSR600821-50"/>
    </source>
</evidence>
<dbReference type="NCBIfam" id="TIGR00492">
    <property type="entry name" value="alr"/>
    <property type="match status" value="1"/>
</dbReference>
<gene>
    <name evidence="9" type="primary">alr</name>
    <name evidence="9" type="ORF">H9901_05610</name>
</gene>
<keyword evidence="4 5" id="KW-0413">Isomerase</keyword>
<dbReference type="FunFam" id="2.40.37.10:FF:000006">
    <property type="entry name" value="Alanine racemase"/>
    <property type="match status" value="1"/>
</dbReference>
<dbReference type="InterPro" id="IPR020622">
    <property type="entry name" value="Ala_racemase_pyridoxalP-BS"/>
</dbReference>
<dbReference type="FunFam" id="3.20.20.10:FF:000002">
    <property type="entry name" value="Alanine racemase"/>
    <property type="match status" value="1"/>
</dbReference>
<evidence type="ECO:0000256" key="1">
    <source>
        <dbReference type="ARBA" id="ARBA00000316"/>
    </source>
</evidence>
<dbReference type="GO" id="GO:0008784">
    <property type="term" value="F:alanine racemase activity"/>
    <property type="evidence" value="ECO:0007669"/>
    <property type="project" value="UniProtKB-UniRule"/>
</dbReference>
<evidence type="ECO:0000256" key="7">
    <source>
        <dbReference type="PIRSR" id="PIRSR600821-52"/>
    </source>
</evidence>
<dbReference type="GO" id="GO:0030632">
    <property type="term" value="P:D-alanine biosynthetic process"/>
    <property type="evidence" value="ECO:0007669"/>
    <property type="project" value="UniProtKB-UniRule"/>
</dbReference>
<dbReference type="PROSITE" id="PS00395">
    <property type="entry name" value="ALANINE_RACEMASE"/>
    <property type="match status" value="1"/>
</dbReference>
<dbReference type="InterPro" id="IPR000821">
    <property type="entry name" value="Ala_racemase"/>
</dbReference>
<dbReference type="GO" id="GO:0009252">
    <property type="term" value="P:peptidoglycan biosynthetic process"/>
    <property type="evidence" value="ECO:0007669"/>
    <property type="project" value="TreeGrafter"/>
</dbReference>
<dbReference type="EMBL" id="JAHLFS010000064">
    <property type="protein sequence ID" value="MBU3852157.1"/>
    <property type="molecule type" value="Genomic_DNA"/>
</dbReference>
<dbReference type="InterPro" id="IPR001608">
    <property type="entry name" value="Ala_racemase_N"/>
</dbReference>
<feature type="binding site" evidence="5 7">
    <location>
        <position position="139"/>
    </location>
    <ligand>
        <name>substrate</name>
    </ligand>
</feature>
<reference evidence="9" key="2">
    <citation type="submission" date="2021-04" db="EMBL/GenBank/DDBJ databases">
        <authorList>
            <person name="Gilroy R."/>
        </authorList>
    </citation>
    <scope>NUCLEOTIDE SEQUENCE</scope>
    <source>
        <strain evidence="9">F6-6636</strain>
    </source>
</reference>
<dbReference type="EC" id="5.1.1.1" evidence="5"/>
<feature type="active site" description="Proton acceptor; specific for D-alanine" evidence="5">
    <location>
        <position position="40"/>
    </location>
</feature>
<comment type="caution">
    <text evidence="9">The sequence shown here is derived from an EMBL/GenBank/DDBJ whole genome shotgun (WGS) entry which is preliminary data.</text>
</comment>
<reference evidence="9" key="1">
    <citation type="journal article" date="2021" name="PeerJ">
        <title>Extensive microbial diversity within the chicken gut microbiome revealed by metagenomics and culture.</title>
        <authorList>
            <person name="Gilroy R."/>
            <person name="Ravi A."/>
            <person name="Getino M."/>
            <person name="Pursley I."/>
            <person name="Horton D.L."/>
            <person name="Alikhan N.F."/>
            <person name="Baker D."/>
            <person name="Gharbi K."/>
            <person name="Hall N."/>
            <person name="Watson M."/>
            <person name="Adriaenssens E.M."/>
            <person name="Foster-Nyarko E."/>
            <person name="Jarju S."/>
            <person name="Secka A."/>
            <person name="Antonio M."/>
            <person name="Oren A."/>
            <person name="Chaudhuri R.R."/>
            <person name="La Ragione R."/>
            <person name="Hildebrand F."/>
            <person name="Pallen M.J."/>
        </authorList>
    </citation>
    <scope>NUCLEOTIDE SEQUENCE</scope>
    <source>
        <strain evidence="9">F6-6636</strain>
    </source>
</reference>
<evidence type="ECO:0000256" key="5">
    <source>
        <dbReference type="HAMAP-Rule" id="MF_01201"/>
    </source>
</evidence>
<feature type="modified residue" description="N6-(pyridoxal phosphate)lysine" evidence="5 6">
    <location>
        <position position="40"/>
    </location>
</feature>
<dbReference type="PRINTS" id="PR00992">
    <property type="entry name" value="ALARACEMASE"/>
</dbReference>
<comment type="catalytic activity">
    <reaction evidence="1 5">
        <text>L-alanine = D-alanine</text>
        <dbReference type="Rhea" id="RHEA:20249"/>
        <dbReference type="ChEBI" id="CHEBI:57416"/>
        <dbReference type="ChEBI" id="CHEBI:57972"/>
        <dbReference type="EC" id="5.1.1.1"/>
    </reaction>
</comment>
<dbReference type="InterPro" id="IPR011079">
    <property type="entry name" value="Ala_racemase_C"/>
</dbReference>
<sequence length="379" mass="41984">MITATHRHAQLIIDRQAIYDNVQNEIKRLKKGTDLFAVIKADAYGHGLLEVAKITKQAGAKGFCVALLDEALALRQAGFEEPILVLGVTDPDQTPIAANHHISVAAPSLAWLQQATPFLNKDAQTPLRIHYAIDSGMGRIGMRDISELQAAVKLVREQRDAFEVEGIFTHFATADDPNPAYFNKQVAKWQEILASLDEKPRYVHVSNSATSLWHAKCNGNMIRFGLAIYGLNPSGRAISSLPYPLKPAMSLTSELTFCKQIHAGDSVGYGATYTAKGDEWIGTVPIGYADGWRRDLQGFKVLVDGQYCEIVGRICMDQLMIKLPHEYPTGTTVVFIGRSGMHEITAQDVAEYEHTINYEVVSDFMPRLPRVYVGLENQQ</sequence>
<dbReference type="InterPro" id="IPR029066">
    <property type="entry name" value="PLP-binding_barrel"/>
</dbReference>
<evidence type="ECO:0000259" key="8">
    <source>
        <dbReference type="SMART" id="SM01005"/>
    </source>
</evidence>
<evidence type="ECO:0000256" key="2">
    <source>
        <dbReference type="ARBA" id="ARBA00001933"/>
    </source>
</evidence>
<dbReference type="Pfam" id="PF00842">
    <property type="entry name" value="Ala_racemase_C"/>
    <property type="match status" value="1"/>
</dbReference>
<dbReference type="HAMAP" id="MF_01201">
    <property type="entry name" value="Ala_racemase"/>
    <property type="match status" value="1"/>
</dbReference>
<dbReference type="SMART" id="SM01005">
    <property type="entry name" value="Ala_racemase_C"/>
    <property type="match status" value="1"/>
</dbReference>
<dbReference type="PANTHER" id="PTHR30511">
    <property type="entry name" value="ALANINE RACEMASE"/>
    <property type="match status" value="1"/>
</dbReference>
<feature type="binding site" evidence="5 7">
    <location>
        <position position="316"/>
    </location>
    <ligand>
        <name>substrate</name>
    </ligand>
</feature>
<keyword evidence="3 5" id="KW-0663">Pyridoxal phosphate</keyword>
<dbReference type="SUPFAM" id="SSF51419">
    <property type="entry name" value="PLP-binding barrel"/>
    <property type="match status" value="1"/>
</dbReference>
<dbReference type="SUPFAM" id="SSF50621">
    <property type="entry name" value="Alanine racemase C-terminal domain-like"/>
    <property type="match status" value="1"/>
</dbReference>
<comment type="similarity">
    <text evidence="5">Belongs to the alanine racemase family.</text>
</comment>
<dbReference type="Gene3D" id="3.20.20.10">
    <property type="entry name" value="Alanine racemase"/>
    <property type="match status" value="1"/>
</dbReference>
<dbReference type="InterPro" id="IPR009006">
    <property type="entry name" value="Ala_racemase/Decarboxylase_C"/>
</dbReference>
<name>A0A948TKX1_9LACO</name>
<dbReference type="Proteomes" id="UP000777303">
    <property type="component" value="Unassembled WGS sequence"/>
</dbReference>
<proteinExistence type="inferred from homology"/>
<dbReference type="CDD" id="cd00430">
    <property type="entry name" value="PLPDE_III_AR"/>
    <property type="match status" value="1"/>
</dbReference>
<comment type="function">
    <text evidence="5">Catalyzes the interconversion of L-alanine and D-alanine. May also act on other amino acids.</text>
</comment>
<evidence type="ECO:0000256" key="3">
    <source>
        <dbReference type="ARBA" id="ARBA00022898"/>
    </source>
</evidence>
<organism evidence="9 10">
    <name type="scientific">Candidatus Paralactobacillus gallistercoris</name>
    <dbReference type="NCBI Taxonomy" id="2838724"/>
    <lineage>
        <taxon>Bacteria</taxon>
        <taxon>Bacillati</taxon>
        <taxon>Bacillota</taxon>
        <taxon>Bacilli</taxon>
        <taxon>Lactobacillales</taxon>
        <taxon>Lactobacillaceae</taxon>
        <taxon>Lactobacillus</taxon>
    </lineage>
</organism>
<dbReference type="AlphaFoldDB" id="A0A948TKX1"/>
<dbReference type="Pfam" id="PF01168">
    <property type="entry name" value="Ala_racemase_N"/>
    <property type="match status" value="1"/>
</dbReference>
<protein>
    <recommendedName>
        <fullName evidence="5">Alanine racemase</fullName>
        <ecNumber evidence="5">5.1.1.1</ecNumber>
    </recommendedName>
</protein>
<evidence type="ECO:0000313" key="9">
    <source>
        <dbReference type="EMBL" id="MBU3852157.1"/>
    </source>
</evidence>
<feature type="active site" description="Proton acceptor; specific for L-alanine" evidence="5">
    <location>
        <position position="269"/>
    </location>
</feature>
<evidence type="ECO:0000256" key="4">
    <source>
        <dbReference type="ARBA" id="ARBA00023235"/>
    </source>
</evidence>
<evidence type="ECO:0000313" key="10">
    <source>
        <dbReference type="Proteomes" id="UP000777303"/>
    </source>
</evidence>
<dbReference type="PANTHER" id="PTHR30511:SF0">
    <property type="entry name" value="ALANINE RACEMASE, CATABOLIC-RELATED"/>
    <property type="match status" value="1"/>
</dbReference>
<dbReference type="Gene3D" id="2.40.37.10">
    <property type="entry name" value="Lyase, Ornithine Decarboxylase, Chain A, domain 1"/>
    <property type="match status" value="1"/>
</dbReference>
<comment type="cofactor">
    <cofactor evidence="2 5 6">
        <name>pyridoxal 5'-phosphate</name>
        <dbReference type="ChEBI" id="CHEBI:597326"/>
    </cofactor>
</comment>
<dbReference type="GO" id="GO:0030170">
    <property type="term" value="F:pyridoxal phosphate binding"/>
    <property type="evidence" value="ECO:0007669"/>
    <property type="project" value="UniProtKB-UniRule"/>
</dbReference>